<keyword evidence="8" id="KW-0342">GTP-binding</keyword>
<evidence type="ECO:0000256" key="7">
    <source>
        <dbReference type="ARBA" id="ARBA00022884"/>
    </source>
</evidence>
<feature type="region of interest" description="Disordered" evidence="9">
    <location>
        <begin position="118"/>
        <end position="139"/>
    </location>
</feature>
<dbReference type="GO" id="GO:0003723">
    <property type="term" value="F:RNA binding"/>
    <property type="evidence" value="ECO:0007669"/>
    <property type="project" value="UniProtKB-KW"/>
</dbReference>
<name>A0A6C0EQ15_9ZZZZ</name>
<evidence type="ECO:0000256" key="3">
    <source>
        <dbReference type="ARBA" id="ARBA00022603"/>
    </source>
</evidence>
<proteinExistence type="predicted"/>
<dbReference type="InterPro" id="IPR039753">
    <property type="entry name" value="RG7MT1"/>
</dbReference>
<reference evidence="11" key="1">
    <citation type="journal article" date="2020" name="Nature">
        <title>Giant virus diversity and host interactions through global metagenomics.</title>
        <authorList>
            <person name="Schulz F."/>
            <person name="Roux S."/>
            <person name="Paez-Espino D."/>
            <person name="Jungbluth S."/>
            <person name="Walsh D.A."/>
            <person name="Denef V.J."/>
            <person name="McMahon K.D."/>
            <person name="Konstantinidis K.T."/>
            <person name="Eloe-Fadrosh E.A."/>
            <person name="Kyrpides N.C."/>
            <person name="Woyke T."/>
        </authorList>
    </citation>
    <scope>NUCLEOTIDE SEQUENCE</scope>
    <source>
        <strain evidence="11">GVMAG-M-3300009155-2</strain>
    </source>
</reference>
<dbReference type="GO" id="GO:0004484">
    <property type="term" value="F:mRNA guanylyltransferase activity"/>
    <property type="evidence" value="ECO:0007669"/>
    <property type="project" value="InterPro"/>
</dbReference>
<dbReference type="InterPro" id="IPR001339">
    <property type="entry name" value="mRNA_cap_enzyme_adenylation"/>
</dbReference>
<dbReference type="PANTHER" id="PTHR12189">
    <property type="entry name" value="MRNA GUANINE-7- METHYLTRANSFERASE"/>
    <property type="match status" value="1"/>
</dbReference>
<dbReference type="Gene3D" id="2.40.50.140">
    <property type="entry name" value="Nucleic acid-binding proteins"/>
    <property type="match status" value="1"/>
</dbReference>
<dbReference type="PROSITE" id="PS51562">
    <property type="entry name" value="RNA_CAP0_MT"/>
    <property type="match status" value="1"/>
</dbReference>
<organism evidence="11">
    <name type="scientific">viral metagenome</name>
    <dbReference type="NCBI Taxonomy" id="1070528"/>
    <lineage>
        <taxon>unclassified sequences</taxon>
        <taxon>metagenomes</taxon>
        <taxon>organismal metagenomes</taxon>
    </lineage>
</organism>
<evidence type="ECO:0000256" key="8">
    <source>
        <dbReference type="ARBA" id="ARBA00023134"/>
    </source>
</evidence>
<comment type="pathway">
    <text evidence="1">mRNA processing; mRNA capping.</text>
</comment>
<evidence type="ECO:0000256" key="9">
    <source>
        <dbReference type="SAM" id="MobiDB-lite"/>
    </source>
</evidence>
<dbReference type="Gene3D" id="3.30.470.30">
    <property type="entry name" value="DNA ligase/mRNA capping enzyme"/>
    <property type="match status" value="1"/>
</dbReference>
<evidence type="ECO:0000256" key="1">
    <source>
        <dbReference type="ARBA" id="ARBA00005129"/>
    </source>
</evidence>
<dbReference type="Gene3D" id="3.40.50.150">
    <property type="entry name" value="Vaccinia Virus protein VP39"/>
    <property type="match status" value="1"/>
</dbReference>
<evidence type="ECO:0000259" key="10">
    <source>
        <dbReference type="PROSITE" id="PS51562"/>
    </source>
</evidence>
<evidence type="ECO:0000313" key="11">
    <source>
        <dbReference type="EMBL" id="QHT31078.1"/>
    </source>
</evidence>
<dbReference type="SUPFAM" id="SSF56091">
    <property type="entry name" value="DNA ligase/mRNA capping enzyme, catalytic domain"/>
    <property type="match status" value="1"/>
</dbReference>
<evidence type="ECO:0000256" key="4">
    <source>
        <dbReference type="ARBA" id="ARBA00022679"/>
    </source>
</evidence>
<dbReference type="UniPathway" id="UPA00922"/>
<dbReference type="InterPro" id="IPR029063">
    <property type="entry name" value="SAM-dependent_MTases_sf"/>
</dbReference>
<dbReference type="SUPFAM" id="SSF50249">
    <property type="entry name" value="Nucleic acid-binding proteins"/>
    <property type="match status" value="1"/>
</dbReference>
<dbReference type="PANTHER" id="PTHR12189:SF2">
    <property type="entry name" value="MRNA CAP GUANINE-N7 METHYLTRANSFERASE"/>
    <property type="match status" value="1"/>
</dbReference>
<evidence type="ECO:0000256" key="6">
    <source>
        <dbReference type="ARBA" id="ARBA00022741"/>
    </source>
</evidence>
<dbReference type="GO" id="GO:0004482">
    <property type="term" value="F:mRNA 5'-cap (guanine-N7-)-methyltransferase activity"/>
    <property type="evidence" value="ECO:0007669"/>
    <property type="project" value="UniProtKB-EC"/>
</dbReference>
<dbReference type="GO" id="GO:0005634">
    <property type="term" value="C:nucleus"/>
    <property type="evidence" value="ECO:0007669"/>
    <property type="project" value="TreeGrafter"/>
</dbReference>
<dbReference type="SUPFAM" id="SSF53335">
    <property type="entry name" value="S-adenosyl-L-methionine-dependent methyltransferases"/>
    <property type="match status" value="1"/>
</dbReference>
<dbReference type="Pfam" id="PF03291">
    <property type="entry name" value="mRNA_G-N7_MeTrfase"/>
    <property type="match status" value="1"/>
</dbReference>
<evidence type="ECO:0000256" key="5">
    <source>
        <dbReference type="ARBA" id="ARBA00022691"/>
    </source>
</evidence>
<feature type="domain" description="MRNA cap 0 methyltransferase" evidence="10">
    <location>
        <begin position="921"/>
        <end position="1247"/>
    </location>
</feature>
<dbReference type="GO" id="GO:0005524">
    <property type="term" value="F:ATP binding"/>
    <property type="evidence" value="ECO:0007669"/>
    <property type="project" value="InterPro"/>
</dbReference>
<dbReference type="Pfam" id="PF01331">
    <property type="entry name" value="mRNA_cap_enzyme"/>
    <property type="match status" value="1"/>
</dbReference>
<dbReference type="InterPro" id="IPR033469">
    <property type="entry name" value="CYTH-like_dom_sf"/>
</dbReference>
<dbReference type="EC" id="2.1.1.56" evidence="2"/>
<feature type="region of interest" description="Disordered" evidence="9">
    <location>
        <begin position="1324"/>
        <end position="1346"/>
    </location>
</feature>
<keyword evidence="5" id="KW-0949">S-adenosyl-L-methionine</keyword>
<protein>
    <recommendedName>
        <fullName evidence="2">mRNA (guanine-N(7))-methyltransferase</fullName>
        <ecNumber evidence="2">2.1.1.56</ecNumber>
    </recommendedName>
</protein>
<keyword evidence="7" id="KW-0694">RNA-binding</keyword>
<dbReference type="GO" id="GO:0005525">
    <property type="term" value="F:GTP binding"/>
    <property type="evidence" value="ECO:0007669"/>
    <property type="project" value="UniProtKB-KW"/>
</dbReference>
<accession>A0A6C0EQ15</accession>
<dbReference type="EMBL" id="MN738915">
    <property type="protein sequence ID" value="QHT31078.1"/>
    <property type="molecule type" value="Genomic_DNA"/>
</dbReference>
<dbReference type="InterPro" id="IPR004971">
    <property type="entry name" value="mRNA_G-N7_MeTrfase_dom"/>
</dbReference>
<keyword evidence="4" id="KW-0808">Transferase</keyword>
<dbReference type="InterPro" id="IPR012340">
    <property type="entry name" value="NA-bd_OB-fold"/>
</dbReference>
<evidence type="ECO:0000256" key="2">
    <source>
        <dbReference type="ARBA" id="ARBA00011926"/>
    </source>
</evidence>
<sequence>MSSIEKSNNTNLVGNISYPDFGSDELNNLFKSLDSETQGKITKYSNKSVQINILKSMLDPELTSFYNSLNSIDKQIYDAVGLRDKYLLLKKALQEHKKNKENAPIKTLPILPGFTPPDKDDSNLFRQETQSKNYKEPPKEIFEGLDEEEYETHKQVKTNDSSTLLQQKFDDLVRLFYGANPFIKNSLSDPEFEVRFGTRGIKPLTKNDYDNVIKKLKSLGFTSNNSVGEYYLRANCEFLDNTTGRFKMSDIRAEISGLHNIQSLCENNDLKQLYNANFSCVSFIKKVPPVINKQKVFPINFDDFNFRVSYVKEDKVNTGIQNFILENFKKSKKEFRFINRVTFAHKDLPFNVDISIVKYGNKAPDKYGRLGRGRIIPVYTIEESNVFNNEETYEIEIEINGVKLGPTTNFTDPKVIADSLRKVIKYVLCGLQGTNYPISYPEQKEVLESYMRTIWKDEFDSSKRIDNKYFIGPNSITLQTVNIADIDDNSSDPNIRKDFVVTDKADGDRHLMFVNAIGKIYLINTNMDVIFTGAKTHNDDCFNTLIDGELIIHDKNGRFINLYAAFDIYYHKKNDVRQLTFMLYDQEKDPLKSRYALLKKFINELNPLSIMDNNKKPASTLKNILSNYKESNGLLSPMRFSCKEFYPFSKKQTIFSGCNEILSRARENRFEYETDGLIFTHSYFGVGSDKIGQAGPKTKITWEKSFKWKPPKYNTIDFLITTEKTANGEDVIKPIFEDGISCNLSTQLTEYKIISLRCGFNEKKDGYINPCQDIIDDKLPQFVQRNEDNYSNDYVPIKFTPTSPYMPNASVCKIKLRLDDSGVKQMFSEENEVFTDNTIVEFSYDLTADEGWRWIPLRVRHDKTSEYRRGQKQFGNSFKTANENWKSIHNPITEQMICTGIGIPNVNIDEDIYYNKPAGKMKTEAMKNFHNLYVKKMLISSVSKPGDNLIDYACGKAGDLPKWIGARLSFVFGIDYSNDNLTNRLDGACARFLNSRKTNKNMPYALFVNGNSSYNIKNGSAMLNDKAKQITQSVFGIGTKDPEKIGKGVARQYGVADSGFNVSSCQFAMHYFLENPDTLQGFMRNLAECTKLNGYFIGTAYDGKLIFNMLKKVKTGESVQIIEDGKKIWEVIKNYGADSFEDNSSSIGYKIGVFQESINQTITEYLINFDYFDRVMYDYGFKIISEDEAKDLGLTSGTGLFSELFINMLEEIKRNKYKEKDYGKSINMSEFEKKISFLNRFFVYKKIREVNAVNIAIEMSEYSESEMLRSNKDTQHAVEIAKQEEHTLKPKVRKLTKKLLLVQATEAYDDVNKIDVPVKPSKIVKPSENKKTKPKKKLLIIEDDEE</sequence>
<keyword evidence="3" id="KW-0489">Methyltransferase</keyword>
<keyword evidence="6" id="KW-0547">Nucleotide-binding</keyword>
<dbReference type="SUPFAM" id="SSF55154">
    <property type="entry name" value="CYTH-like phosphatases"/>
    <property type="match status" value="1"/>
</dbReference>